<sequence length="82" mass="9257">MFAPNLASDLPGLFLSLGSVGVLLQPKLLHGPALGVREIHWRGYLLLGPPGQRKRHPVYWLGEPDWDCDFEDEIFSVNQMPF</sequence>
<organism evidence="1 2">
    <name type="scientific">Hymenobacter mellowenesis</name>
    <dbReference type="NCBI Taxonomy" id="3063995"/>
    <lineage>
        <taxon>Bacteria</taxon>
        <taxon>Pseudomonadati</taxon>
        <taxon>Bacteroidota</taxon>
        <taxon>Cytophagia</taxon>
        <taxon>Cytophagales</taxon>
        <taxon>Hymenobacteraceae</taxon>
        <taxon>Hymenobacter</taxon>
    </lineage>
</organism>
<comment type="caution">
    <text evidence="1">The sequence shown here is derived from an EMBL/GenBank/DDBJ whole genome shotgun (WGS) entry which is preliminary data.</text>
</comment>
<dbReference type="RefSeq" id="WP_305014496.1">
    <property type="nucleotide sequence ID" value="NZ_JAUQSX010000022.1"/>
</dbReference>
<reference evidence="1" key="1">
    <citation type="submission" date="2023-07" db="EMBL/GenBank/DDBJ databases">
        <authorList>
            <person name="Kim M.K."/>
        </authorList>
    </citation>
    <scope>NUCLEOTIDE SEQUENCE</scope>
    <source>
        <strain evidence="1">M29</strain>
    </source>
</reference>
<keyword evidence="2" id="KW-1185">Reference proteome</keyword>
<name>A0ABT9AIZ5_9BACT</name>
<evidence type="ECO:0000313" key="2">
    <source>
        <dbReference type="Proteomes" id="UP001167796"/>
    </source>
</evidence>
<dbReference type="Proteomes" id="UP001167796">
    <property type="component" value="Unassembled WGS sequence"/>
</dbReference>
<accession>A0ABT9AIZ5</accession>
<evidence type="ECO:0000313" key="1">
    <source>
        <dbReference type="EMBL" id="MDO7849835.1"/>
    </source>
</evidence>
<dbReference type="EMBL" id="JAUQSX010000022">
    <property type="protein sequence ID" value="MDO7849835.1"/>
    <property type="molecule type" value="Genomic_DNA"/>
</dbReference>
<gene>
    <name evidence="1" type="ORF">Q5H92_25975</name>
</gene>
<protein>
    <submittedName>
        <fullName evidence="1">Uncharacterized protein</fullName>
    </submittedName>
</protein>
<proteinExistence type="predicted"/>